<organism evidence="2 3">
    <name type="scientific">Funneliformis geosporum</name>
    <dbReference type="NCBI Taxonomy" id="1117311"/>
    <lineage>
        <taxon>Eukaryota</taxon>
        <taxon>Fungi</taxon>
        <taxon>Fungi incertae sedis</taxon>
        <taxon>Mucoromycota</taxon>
        <taxon>Glomeromycotina</taxon>
        <taxon>Glomeromycetes</taxon>
        <taxon>Glomerales</taxon>
        <taxon>Glomeraceae</taxon>
        <taxon>Funneliformis</taxon>
    </lineage>
</organism>
<dbReference type="Proteomes" id="UP001153678">
    <property type="component" value="Unassembled WGS sequence"/>
</dbReference>
<comment type="caution">
    <text evidence="2">The sequence shown here is derived from an EMBL/GenBank/DDBJ whole genome shotgun (WGS) entry which is preliminary data.</text>
</comment>
<evidence type="ECO:0000313" key="2">
    <source>
        <dbReference type="EMBL" id="CAI2164280.1"/>
    </source>
</evidence>
<gene>
    <name evidence="2" type="ORF">FWILDA_LOCUS1487</name>
</gene>
<keyword evidence="1" id="KW-1133">Transmembrane helix</keyword>
<dbReference type="EMBL" id="CAMKVN010000145">
    <property type="protein sequence ID" value="CAI2164280.1"/>
    <property type="molecule type" value="Genomic_DNA"/>
</dbReference>
<name>A0A9W4SDE4_9GLOM</name>
<evidence type="ECO:0000256" key="1">
    <source>
        <dbReference type="SAM" id="Phobius"/>
    </source>
</evidence>
<dbReference type="AlphaFoldDB" id="A0A9W4SDE4"/>
<dbReference type="OrthoDB" id="10009287at2759"/>
<evidence type="ECO:0000313" key="3">
    <source>
        <dbReference type="Proteomes" id="UP001153678"/>
    </source>
</evidence>
<keyword evidence="1" id="KW-0472">Membrane</keyword>
<proteinExistence type="predicted"/>
<reference evidence="2" key="1">
    <citation type="submission" date="2022-08" db="EMBL/GenBank/DDBJ databases">
        <authorList>
            <person name="Kallberg Y."/>
            <person name="Tangrot J."/>
            <person name="Rosling A."/>
        </authorList>
    </citation>
    <scope>NUCLEOTIDE SEQUENCE</scope>
    <source>
        <strain evidence="2">Wild A</strain>
    </source>
</reference>
<keyword evidence="1" id="KW-0812">Transmembrane</keyword>
<accession>A0A9W4SDE4</accession>
<feature type="transmembrane region" description="Helical" evidence="1">
    <location>
        <begin position="39"/>
        <end position="64"/>
    </location>
</feature>
<sequence length="91" mass="10765">MEQIKSYQLQLDRELSKYPQIVKISEKCNVPKTYLVEGVAGFVILLLFFNVWGQLFSNLVAWGYPGYRDREKGRRYPVVNLLDCVRIHSYY</sequence>
<protein>
    <submittedName>
        <fullName evidence="2">16621_t:CDS:1</fullName>
    </submittedName>
</protein>
<keyword evidence="3" id="KW-1185">Reference proteome</keyword>